<dbReference type="InterPro" id="IPR025714">
    <property type="entry name" value="Methyltranfer_dom"/>
</dbReference>
<dbReference type="EMBL" id="BARV01026275">
    <property type="protein sequence ID" value="GAI39071.1"/>
    <property type="molecule type" value="Genomic_DNA"/>
</dbReference>
<comment type="caution">
    <text evidence="2">The sequence shown here is derived from an EMBL/GenBank/DDBJ whole genome shotgun (WGS) entry which is preliminary data.</text>
</comment>
<gene>
    <name evidence="2" type="ORF">S06H3_42485</name>
</gene>
<organism evidence="2">
    <name type="scientific">marine sediment metagenome</name>
    <dbReference type="NCBI Taxonomy" id="412755"/>
    <lineage>
        <taxon>unclassified sequences</taxon>
        <taxon>metagenomes</taxon>
        <taxon>ecological metagenomes</taxon>
    </lineage>
</organism>
<dbReference type="PANTHER" id="PTHR43591">
    <property type="entry name" value="METHYLTRANSFERASE"/>
    <property type="match status" value="1"/>
</dbReference>
<dbReference type="AlphaFoldDB" id="X1P9D3"/>
<sequence length="182" mass="21123">MNKERVGHFYDVVWTEYIPEYKATEKHWEIFYSREEVRGKSVLDAGCGTGIFSIIFSNKGAGKVTGIDISEGSLETARSLKEKFRLHNTEFQKQDMLHLPFENESFDIVWAWGTVHHTTDPFKAIEELIRVLKREGSLLLAVYTKTKLTFIHEIIRKTLVRTPKKIWTLLSKIFAFFLAPVV</sequence>
<dbReference type="SUPFAM" id="SSF53335">
    <property type="entry name" value="S-adenosyl-L-methionine-dependent methyltransferases"/>
    <property type="match status" value="1"/>
</dbReference>
<name>X1P9D3_9ZZZZ</name>
<dbReference type="InterPro" id="IPR029063">
    <property type="entry name" value="SAM-dependent_MTases_sf"/>
</dbReference>
<evidence type="ECO:0000313" key="2">
    <source>
        <dbReference type="EMBL" id="GAI39071.1"/>
    </source>
</evidence>
<dbReference type="Gene3D" id="3.40.50.150">
    <property type="entry name" value="Vaccinia Virus protein VP39"/>
    <property type="match status" value="1"/>
</dbReference>
<reference evidence="2" key="1">
    <citation type="journal article" date="2014" name="Front. Microbiol.">
        <title>High frequency of phylogenetically diverse reductive dehalogenase-homologous genes in deep subseafloor sedimentary metagenomes.</title>
        <authorList>
            <person name="Kawai M."/>
            <person name="Futagami T."/>
            <person name="Toyoda A."/>
            <person name="Takaki Y."/>
            <person name="Nishi S."/>
            <person name="Hori S."/>
            <person name="Arai W."/>
            <person name="Tsubouchi T."/>
            <person name="Morono Y."/>
            <person name="Uchiyama I."/>
            <person name="Ito T."/>
            <person name="Fujiyama A."/>
            <person name="Inagaki F."/>
            <person name="Takami H."/>
        </authorList>
    </citation>
    <scope>NUCLEOTIDE SEQUENCE</scope>
    <source>
        <strain evidence="2">Expedition CK06-06</strain>
    </source>
</reference>
<protein>
    <recommendedName>
        <fullName evidence="1">Methyltransferase domain-containing protein</fullName>
    </recommendedName>
</protein>
<evidence type="ECO:0000259" key="1">
    <source>
        <dbReference type="Pfam" id="PF13847"/>
    </source>
</evidence>
<dbReference type="Pfam" id="PF13847">
    <property type="entry name" value="Methyltransf_31"/>
    <property type="match status" value="1"/>
</dbReference>
<feature type="non-terminal residue" evidence="2">
    <location>
        <position position="182"/>
    </location>
</feature>
<dbReference type="CDD" id="cd02440">
    <property type="entry name" value="AdoMet_MTases"/>
    <property type="match status" value="1"/>
</dbReference>
<feature type="domain" description="Methyltransferase" evidence="1">
    <location>
        <begin position="38"/>
        <end position="144"/>
    </location>
</feature>
<proteinExistence type="predicted"/>
<accession>X1P9D3</accession>